<evidence type="ECO:0000313" key="3">
    <source>
        <dbReference type="EMBL" id="GAA5496296.1"/>
    </source>
</evidence>
<dbReference type="Proteomes" id="UP001424741">
    <property type="component" value="Unassembled WGS sequence"/>
</dbReference>
<feature type="chain" id="PRO_5047477631" description="Ice-binding protein C-terminal domain-containing protein" evidence="1">
    <location>
        <begin position="23"/>
        <end position="296"/>
    </location>
</feature>
<sequence>MKLRNLCIGTALVLASSSVSYAAVSIASDSLNSSWTQMTYAGLGEYDYIQDEQATNSESDIVGNTNNSSFYTFYDTNGTLPTNDDVIGYRVRVAGDKNSNGQFGQVVFVGMDLDGDFALDVFAGVSFSGSTEVIGLYEAGNDLNNSPSTTSISGISSTYQNPAVDGDNFSFRAVTVADGGTTTDVDAGNPGKASGTDFYISFSMPYSDLAGFAADKGIAFGPDTPISYVLATATQDNSLNQDFNGLPKNFDGTTTWEEHGVLTEPKTVTGASVPEPSSVFLTGLAGLAFLFRRSRK</sequence>
<dbReference type="EMBL" id="BAABRL010000007">
    <property type="protein sequence ID" value="GAA5496296.1"/>
    <property type="molecule type" value="Genomic_DNA"/>
</dbReference>
<evidence type="ECO:0000313" key="4">
    <source>
        <dbReference type="Proteomes" id="UP001424741"/>
    </source>
</evidence>
<protein>
    <recommendedName>
        <fullName evidence="2">Ice-binding protein C-terminal domain-containing protein</fullName>
    </recommendedName>
</protein>
<gene>
    <name evidence="3" type="ORF">Rhal01_02479</name>
</gene>
<reference evidence="3 4" key="1">
    <citation type="submission" date="2024-02" db="EMBL/GenBank/DDBJ databases">
        <title>Rubritalea halochordaticola NBRC 107102.</title>
        <authorList>
            <person name="Ichikawa N."/>
            <person name="Katano-Makiyama Y."/>
            <person name="Hidaka K."/>
        </authorList>
    </citation>
    <scope>NUCLEOTIDE SEQUENCE [LARGE SCALE GENOMIC DNA]</scope>
    <source>
        <strain evidence="3 4">NBRC 107102</strain>
    </source>
</reference>
<comment type="caution">
    <text evidence="3">The sequence shown here is derived from an EMBL/GenBank/DDBJ whole genome shotgun (WGS) entry which is preliminary data.</text>
</comment>
<organism evidence="3 4">
    <name type="scientific">Rubritalea halochordaticola</name>
    <dbReference type="NCBI Taxonomy" id="714537"/>
    <lineage>
        <taxon>Bacteria</taxon>
        <taxon>Pseudomonadati</taxon>
        <taxon>Verrucomicrobiota</taxon>
        <taxon>Verrucomicrobiia</taxon>
        <taxon>Verrucomicrobiales</taxon>
        <taxon>Rubritaleaceae</taxon>
        <taxon>Rubritalea</taxon>
    </lineage>
</organism>
<dbReference type="InterPro" id="IPR013424">
    <property type="entry name" value="Ice-binding_C"/>
</dbReference>
<feature type="domain" description="Ice-binding protein C-terminal" evidence="2">
    <location>
        <begin position="272"/>
        <end position="295"/>
    </location>
</feature>
<dbReference type="RefSeq" id="WP_346188984.1">
    <property type="nucleotide sequence ID" value="NZ_BAABRL010000007.1"/>
</dbReference>
<dbReference type="NCBIfam" id="TIGR02595">
    <property type="entry name" value="PEP_CTERM"/>
    <property type="match status" value="1"/>
</dbReference>
<accession>A0ABP9V5C0</accession>
<keyword evidence="1" id="KW-0732">Signal</keyword>
<evidence type="ECO:0000256" key="1">
    <source>
        <dbReference type="SAM" id="SignalP"/>
    </source>
</evidence>
<name>A0ABP9V5C0_9BACT</name>
<dbReference type="Pfam" id="PF07589">
    <property type="entry name" value="PEP-CTERM"/>
    <property type="match status" value="1"/>
</dbReference>
<keyword evidence="4" id="KW-1185">Reference proteome</keyword>
<feature type="signal peptide" evidence="1">
    <location>
        <begin position="1"/>
        <end position="22"/>
    </location>
</feature>
<evidence type="ECO:0000259" key="2">
    <source>
        <dbReference type="Pfam" id="PF07589"/>
    </source>
</evidence>
<proteinExistence type="predicted"/>